<dbReference type="OrthoDB" id="571691at2"/>
<protein>
    <recommendedName>
        <fullName evidence="4">DUF3727 domain-containing protein</fullName>
    </recommendedName>
</protein>
<dbReference type="Pfam" id="PF06949">
    <property type="entry name" value="DUF1292"/>
    <property type="match status" value="1"/>
</dbReference>
<evidence type="ECO:0000313" key="3">
    <source>
        <dbReference type="Proteomes" id="UP000017127"/>
    </source>
</evidence>
<feature type="compositionally biased region" description="Acidic residues" evidence="1">
    <location>
        <begin position="110"/>
        <end position="126"/>
    </location>
</feature>
<dbReference type="Pfam" id="PF12527">
    <property type="entry name" value="DUF3727"/>
    <property type="match status" value="1"/>
</dbReference>
<dbReference type="AlphaFoldDB" id="U7QBH9"/>
<dbReference type="RefSeq" id="WP_023069624.1">
    <property type="nucleotide sequence ID" value="NZ_AUZM01000124.1"/>
</dbReference>
<comment type="caution">
    <text evidence="2">The sequence shown here is derived from an EMBL/GenBank/DDBJ whole genome shotgun (WGS) entry which is preliminary data.</text>
</comment>
<dbReference type="EMBL" id="AUZM01000124">
    <property type="protein sequence ID" value="ERT04091.1"/>
    <property type="molecule type" value="Genomic_DNA"/>
</dbReference>
<evidence type="ECO:0008006" key="4">
    <source>
        <dbReference type="Google" id="ProtNLM"/>
    </source>
</evidence>
<dbReference type="PANTHER" id="PTHR36061">
    <property type="match status" value="1"/>
</dbReference>
<reference evidence="2 3" key="1">
    <citation type="journal article" date="2013" name="Front. Microbiol.">
        <title>Comparative genomic analyses of the cyanobacterium, Lyngbya aestuarii BL J, a powerful hydrogen producer.</title>
        <authorList>
            <person name="Kothari A."/>
            <person name="Vaughn M."/>
            <person name="Garcia-Pichel F."/>
        </authorList>
    </citation>
    <scope>NUCLEOTIDE SEQUENCE [LARGE SCALE GENOMIC DNA]</scope>
    <source>
        <strain evidence="2 3">BL J</strain>
    </source>
</reference>
<sequence>MMFSSQSPQENGRSQEDIVTLTDEQGRSLNCMIQSILPLEGQDYLLLVPVDAPVEILRWPSDDEDEETPIPVESEAELDQILPLAQVVLEEQNLTLKRTAVTFTVGGELPEVDPDDLEDNDEDSGEGDYEEMIELANFYCEEQEYGIYMPVEPFFILARQNERGEPQLLSSEELQRIEPLLPLIEDQLFDDLD</sequence>
<evidence type="ECO:0000313" key="2">
    <source>
        <dbReference type="EMBL" id="ERT04091.1"/>
    </source>
</evidence>
<name>U7QBH9_9CYAN</name>
<keyword evidence="3" id="KW-1185">Reference proteome</keyword>
<dbReference type="Proteomes" id="UP000017127">
    <property type="component" value="Unassembled WGS sequence"/>
</dbReference>
<feature type="region of interest" description="Disordered" evidence="1">
    <location>
        <begin position="107"/>
        <end position="126"/>
    </location>
</feature>
<organism evidence="2 3">
    <name type="scientific">Lyngbya aestuarii BL J</name>
    <dbReference type="NCBI Taxonomy" id="1348334"/>
    <lineage>
        <taxon>Bacteria</taxon>
        <taxon>Bacillati</taxon>
        <taxon>Cyanobacteriota</taxon>
        <taxon>Cyanophyceae</taxon>
        <taxon>Oscillatoriophycideae</taxon>
        <taxon>Oscillatoriales</taxon>
        <taxon>Microcoleaceae</taxon>
        <taxon>Lyngbya</taxon>
    </lineage>
</organism>
<accession>U7QBH9</accession>
<dbReference type="InterPro" id="IPR022203">
    <property type="entry name" value="DUF3727"/>
</dbReference>
<dbReference type="PATRIC" id="fig|1348334.3.peg.5713"/>
<proteinExistence type="predicted"/>
<evidence type="ECO:0000256" key="1">
    <source>
        <dbReference type="SAM" id="MobiDB-lite"/>
    </source>
</evidence>
<dbReference type="PANTHER" id="PTHR36061:SF3">
    <property type="entry name" value="OS04G0692200 PROTEIN"/>
    <property type="match status" value="1"/>
</dbReference>
<dbReference type="InterPro" id="IPR009711">
    <property type="entry name" value="UPF0473"/>
</dbReference>
<gene>
    <name evidence="2" type="ORF">M595_5966</name>
</gene>